<dbReference type="Pfam" id="PF12937">
    <property type="entry name" value="F-box-like"/>
    <property type="match status" value="1"/>
</dbReference>
<proteinExistence type="predicted"/>
<protein>
    <recommendedName>
        <fullName evidence="3">F-box domain-containing protein</fullName>
    </recommendedName>
</protein>
<dbReference type="PANTHER" id="PTHR33137:SF4">
    <property type="entry name" value="MEDIATOR OF RNA POLYMERASE II TRANSCRIPTION SUBUNIT 15A-RELATED"/>
    <property type="match status" value="1"/>
</dbReference>
<dbReference type="InterPro" id="IPR044661">
    <property type="entry name" value="MED15a/b/c-like"/>
</dbReference>
<dbReference type="Gene3D" id="3.80.10.10">
    <property type="entry name" value="Ribonuclease Inhibitor"/>
    <property type="match status" value="1"/>
</dbReference>
<feature type="compositionally biased region" description="Low complexity" evidence="2">
    <location>
        <begin position="45"/>
        <end position="64"/>
    </location>
</feature>
<dbReference type="PROSITE" id="PS50181">
    <property type="entry name" value="FBOX"/>
    <property type="match status" value="1"/>
</dbReference>
<dbReference type="SUPFAM" id="SSF81383">
    <property type="entry name" value="F-box domain"/>
    <property type="match status" value="1"/>
</dbReference>
<dbReference type="GO" id="GO:0031490">
    <property type="term" value="F:chromatin DNA binding"/>
    <property type="evidence" value="ECO:0007669"/>
    <property type="project" value="InterPro"/>
</dbReference>
<dbReference type="InterPro" id="IPR001810">
    <property type="entry name" value="F-box_dom"/>
</dbReference>
<feature type="compositionally biased region" description="Low complexity" evidence="2">
    <location>
        <begin position="892"/>
        <end position="907"/>
    </location>
</feature>
<feature type="region of interest" description="Disordered" evidence="2">
    <location>
        <begin position="22"/>
        <end position="97"/>
    </location>
</feature>
<evidence type="ECO:0000256" key="2">
    <source>
        <dbReference type="SAM" id="MobiDB-lite"/>
    </source>
</evidence>
<feature type="compositionally biased region" description="Basic and acidic residues" evidence="2">
    <location>
        <begin position="760"/>
        <end position="770"/>
    </location>
</feature>
<organism evidence="4 5">
    <name type="scientific">Rhodotorula paludigena</name>
    <dbReference type="NCBI Taxonomy" id="86838"/>
    <lineage>
        <taxon>Eukaryota</taxon>
        <taxon>Fungi</taxon>
        <taxon>Dikarya</taxon>
        <taxon>Basidiomycota</taxon>
        <taxon>Pucciniomycotina</taxon>
        <taxon>Microbotryomycetes</taxon>
        <taxon>Sporidiobolales</taxon>
        <taxon>Sporidiobolaceae</taxon>
        <taxon>Rhodotorula</taxon>
    </lineage>
</organism>
<dbReference type="Gene3D" id="1.20.1280.50">
    <property type="match status" value="1"/>
</dbReference>
<gene>
    <name evidence="4" type="ORF">Rhopal_005231-T1</name>
</gene>
<reference evidence="4 5" key="1">
    <citation type="submission" date="2021-12" db="EMBL/GenBank/DDBJ databases">
        <title>High titer production of polyol ester of fatty acids by Rhodotorula paludigena BS15 towards product separation-free biomass refinery.</title>
        <authorList>
            <person name="Mano J."/>
            <person name="Ono H."/>
            <person name="Tanaka T."/>
            <person name="Naito K."/>
            <person name="Sushida H."/>
            <person name="Ike M."/>
            <person name="Tokuyasu K."/>
            <person name="Kitaoka M."/>
        </authorList>
    </citation>
    <scope>NUCLEOTIDE SEQUENCE [LARGE SCALE GENOMIC DNA]</scope>
    <source>
        <strain evidence="4 5">BS15</strain>
    </source>
</reference>
<evidence type="ECO:0000256" key="1">
    <source>
        <dbReference type="SAM" id="Coils"/>
    </source>
</evidence>
<name>A0AAV5GRR7_9BASI</name>
<dbReference type="SUPFAM" id="SSF52047">
    <property type="entry name" value="RNI-like"/>
    <property type="match status" value="1"/>
</dbReference>
<keyword evidence="1" id="KW-0175">Coiled coil</keyword>
<evidence type="ECO:0000313" key="4">
    <source>
        <dbReference type="EMBL" id="GJN92201.1"/>
    </source>
</evidence>
<feature type="domain" description="F-box" evidence="3">
    <location>
        <begin position="92"/>
        <end position="139"/>
    </location>
</feature>
<dbReference type="Proteomes" id="UP001342314">
    <property type="component" value="Unassembled WGS sequence"/>
</dbReference>
<feature type="compositionally biased region" description="Pro residues" evidence="2">
    <location>
        <begin position="88"/>
        <end position="97"/>
    </location>
</feature>
<dbReference type="AlphaFoldDB" id="A0AAV5GRR7"/>
<evidence type="ECO:0000259" key="3">
    <source>
        <dbReference type="PROSITE" id="PS50181"/>
    </source>
</evidence>
<feature type="coiled-coil region" evidence="1">
    <location>
        <begin position="648"/>
        <end position="675"/>
    </location>
</feature>
<feature type="region of interest" description="Disordered" evidence="2">
    <location>
        <begin position="851"/>
        <end position="947"/>
    </location>
</feature>
<feature type="region of interest" description="Disordered" evidence="2">
    <location>
        <begin position="752"/>
        <end position="772"/>
    </location>
</feature>
<dbReference type="GO" id="GO:0003713">
    <property type="term" value="F:transcription coactivator activity"/>
    <property type="evidence" value="ECO:0007669"/>
    <property type="project" value="InterPro"/>
</dbReference>
<keyword evidence="5" id="KW-1185">Reference proteome</keyword>
<comment type="caution">
    <text evidence="4">The sequence shown here is derived from an EMBL/GenBank/DDBJ whole genome shotgun (WGS) entry which is preliminary data.</text>
</comment>
<dbReference type="PANTHER" id="PTHR33137">
    <property type="entry name" value="MEDIATOR OF RNA POLYMERASE II TRANSCRIPTION SUBUNIT 15A-RELATED"/>
    <property type="match status" value="1"/>
</dbReference>
<accession>A0AAV5GRR7</accession>
<dbReference type="EMBL" id="BQKY01000010">
    <property type="protein sequence ID" value="GJN92201.1"/>
    <property type="molecule type" value="Genomic_DNA"/>
</dbReference>
<feature type="compositionally biased region" description="Basic and acidic residues" evidence="2">
    <location>
        <begin position="862"/>
        <end position="875"/>
    </location>
</feature>
<dbReference type="InterPro" id="IPR032675">
    <property type="entry name" value="LRR_dom_sf"/>
</dbReference>
<dbReference type="InterPro" id="IPR036047">
    <property type="entry name" value="F-box-like_dom_sf"/>
</dbReference>
<feature type="compositionally biased region" description="Polar residues" evidence="2">
    <location>
        <begin position="22"/>
        <end position="34"/>
    </location>
</feature>
<sequence length="947" mass="103568">MEMVRKDALDLASLRQRGLLSSSAALDGTESNDALKNALPPSPPMTDASPATSTSTTGSPATHSVTQMAADTPPRSPDRRSSHSTSPPSSPMSPLPPLPTEVFANILRYLPIEQNALLMRVSRAWRTHIVNDCRLWTSLCTTLNVDEDDKVRLFCERADVRNGKRPQGGIRELQIVLQYMDTARQRHDDVAPPDFVMSRLRSTLQAVEAASLAANGTRSTLRRLRLYLYPNTMTSALVLDLLGKQSLLPLYSSLASVYILVKLPQLALHDTFLQMWPTITSFTVDCGYGAEKLRKLSLNSWHWHNPAVASRDRMAAQQGTLAGLETLTLRNVHISDAVFPSLPSLKRLVLQDVVWEGRGLYLLLRLARHTLEHIECHDLTIVAADEPLEDWMRFADVHDDHLLDGDDLRPLGDDDGSVEPNPIILPRLRSLQLFGTTPPFFASLDSITEDLDEDEPLATPVVHMPALVDCVLDDTNVDGDLAEEALGPLATLGQLAPDITALTLTSLMVMDQAVMCCLSGMHARVTSLNLRASSVTDHLVVRLPHLVPNLKVIDLALCDEVTCQGAARMVEVIRSLHDDGRYKVEQVSIDEPPPDDPGQIAYRWLDFIGVLVRDESDFEGVGPLYPNARKRWIREGKRDVQHEWKAKVKAYDEQKARERAAREENEAQIRALQASLAGGSRSGGMGDGSTAGSAGLRQALLVHGASGTPSLPSFPAVTAPAVLLPQQQQRFQPYTAHQISPVQPLPAIRPQVPQPQRQEQLLRHGAHEQQHASWSPYANLPQPVGPPVQQVAAPPPRFEPPQLTAQQSDQHLAELEADYSYLDDDDGGAARLDPRFVQAQEAELARFMGAHDESQKTQAAEQEQKQQAEEIDRARAAAAASLVAGLKKREQQTAAAPTQAATHAATAGPETSDAPPPVPPSLGFADDVDSDIEVGDTKDGEAFVSLV</sequence>
<evidence type="ECO:0000313" key="5">
    <source>
        <dbReference type="Proteomes" id="UP001342314"/>
    </source>
</evidence>